<evidence type="ECO:0000313" key="3">
    <source>
        <dbReference type="Proteomes" id="UP000248423"/>
    </source>
</evidence>
<proteinExistence type="predicted"/>
<evidence type="ECO:0000313" key="2">
    <source>
        <dbReference type="EMBL" id="PYI02565.1"/>
    </source>
</evidence>
<reference evidence="2 3" key="1">
    <citation type="submission" date="2018-02" db="EMBL/GenBank/DDBJ databases">
        <title>The genomes of Aspergillus section Nigri reveals drivers in fungal speciation.</title>
        <authorList>
            <consortium name="DOE Joint Genome Institute"/>
            <person name="Vesth T.C."/>
            <person name="Nybo J."/>
            <person name="Theobald S."/>
            <person name="Brandl J."/>
            <person name="Frisvad J.C."/>
            <person name="Nielsen K.F."/>
            <person name="Lyhne E.K."/>
            <person name="Kogle M.E."/>
            <person name="Kuo A."/>
            <person name="Riley R."/>
            <person name="Clum A."/>
            <person name="Nolan M."/>
            <person name="Lipzen A."/>
            <person name="Salamov A."/>
            <person name="Henrissat B."/>
            <person name="Wiebenga A."/>
            <person name="De vries R.P."/>
            <person name="Grigoriev I.V."/>
            <person name="Mortensen U.H."/>
            <person name="Andersen M.R."/>
            <person name="Baker S.E."/>
        </authorList>
    </citation>
    <scope>NUCLEOTIDE SEQUENCE [LARGE SCALE GENOMIC DNA]</scope>
    <source>
        <strain evidence="2 3">CBS 121057</strain>
    </source>
</reference>
<dbReference type="AlphaFoldDB" id="A0A319E2Z0"/>
<organism evidence="2 3">
    <name type="scientific">Aspergillus sclerotiicarbonarius (strain CBS 121057 / IBT 28362)</name>
    <dbReference type="NCBI Taxonomy" id="1448318"/>
    <lineage>
        <taxon>Eukaryota</taxon>
        <taxon>Fungi</taxon>
        <taxon>Dikarya</taxon>
        <taxon>Ascomycota</taxon>
        <taxon>Pezizomycotina</taxon>
        <taxon>Eurotiomycetes</taxon>
        <taxon>Eurotiomycetidae</taxon>
        <taxon>Eurotiales</taxon>
        <taxon>Aspergillaceae</taxon>
        <taxon>Aspergillus</taxon>
        <taxon>Aspergillus subgen. Circumdati</taxon>
    </lineage>
</organism>
<sequence>MNQKRFLGGDGLCVPSENEGDEQHTKSLPSLRGCADCCVERPLLSALKEMDDRRLDGVLSPIFCLKSMDLLKPFTPQGR</sequence>
<feature type="region of interest" description="Disordered" evidence="1">
    <location>
        <begin position="1"/>
        <end position="27"/>
    </location>
</feature>
<dbReference type="EMBL" id="KZ826393">
    <property type="protein sequence ID" value="PYI02565.1"/>
    <property type="molecule type" value="Genomic_DNA"/>
</dbReference>
<dbReference type="VEuPathDB" id="FungiDB:BO78DRAFT_217787"/>
<name>A0A319E2Z0_ASPSB</name>
<dbReference type="Proteomes" id="UP000248423">
    <property type="component" value="Unassembled WGS sequence"/>
</dbReference>
<gene>
    <name evidence="2" type="ORF">BO78DRAFT_217787</name>
</gene>
<keyword evidence="3" id="KW-1185">Reference proteome</keyword>
<accession>A0A319E2Z0</accession>
<protein>
    <submittedName>
        <fullName evidence="2">Uncharacterized protein</fullName>
    </submittedName>
</protein>
<evidence type="ECO:0000256" key="1">
    <source>
        <dbReference type="SAM" id="MobiDB-lite"/>
    </source>
</evidence>